<organism evidence="1 2">
    <name type="scientific">Streblomastix strix</name>
    <dbReference type="NCBI Taxonomy" id="222440"/>
    <lineage>
        <taxon>Eukaryota</taxon>
        <taxon>Metamonada</taxon>
        <taxon>Preaxostyla</taxon>
        <taxon>Oxymonadida</taxon>
        <taxon>Streblomastigidae</taxon>
        <taxon>Streblomastix</taxon>
    </lineage>
</organism>
<reference evidence="1 2" key="1">
    <citation type="submission" date="2019-03" db="EMBL/GenBank/DDBJ databases">
        <title>Single cell metagenomics reveals metabolic interactions within the superorganism composed of flagellate Streblomastix strix and complex community of Bacteroidetes bacteria on its surface.</title>
        <authorList>
            <person name="Treitli S.C."/>
            <person name="Kolisko M."/>
            <person name="Husnik F."/>
            <person name="Keeling P."/>
            <person name="Hampl V."/>
        </authorList>
    </citation>
    <scope>NUCLEOTIDE SEQUENCE [LARGE SCALE GENOMIC DNA]</scope>
    <source>
        <strain evidence="1">ST1C</strain>
    </source>
</reference>
<dbReference type="EMBL" id="SNRW01000128">
    <property type="protein sequence ID" value="KAA6403195.1"/>
    <property type="molecule type" value="Genomic_DNA"/>
</dbReference>
<protein>
    <submittedName>
        <fullName evidence="1">Uncharacterized protein</fullName>
    </submittedName>
</protein>
<evidence type="ECO:0000313" key="2">
    <source>
        <dbReference type="Proteomes" id="UP000324800"/>
    </source>
</evidence>
<comment type="caution">
    <text evidence="1">The sequence shown here is derived from an EMBL/GenBank/DDBJ whole genome shotgun (WGS) entry which is preliminary data.</text>
</comment>
<gene>
    <name evidence="1" type="ORF">EZS28_001272</name>
</gene>
<evidence type="ECO:0000313" key="1">
    <source>
        <dbReference type="EMBL" id="KAA6403195.1"/>
    </source>
</evidence>
<name>A0A5J4X9D4_9EUKA</name>
<accession>A0A5J4X9D4</accession>
<dbReference type="Proteomes" id="UP000324800">
    <property type="component" value="Unassembled WGS sequence"/>
</dbReference>
<proteinExistence type="predicted"/>
<dbReference type="AlphaFoldDB" id="A0A5J4X9D4"/>
<sequence length="67" mass="7390">MTGLNATIDLSHVSRHSFILSSELSLCISDVESKLDSVENEVDIGRRIVLLQSLSDGENKMMQELAN</sequence>